<feature type="signal peptide" evidence="1">
    <location>
        <begin position="1"/>
        <end position="17"/>
    </location>
</feature>
<comment type="caution">
    <text evidence="2">The sequence shown here is derived from an EMBL/GenBank/DDBJ whole genome shotgun (WGS) entry which is preliminary data.</text>
</comment>
<evidence type="ECO:0000313" key="2">
    <source>
        <dbReference type="EMBL" id="EFA83968.1"/>
    </source>
</evidence>
<proteinExistence type="predicted"/>
<evidence type="ECO:0000313" key="3">
    <source>
        <dbReference type="Proteomes" id="UP000001396"/>
    </source>
</evidence>
<dbReference type="Proteomes" id="UP000001396">
    <property type="component" value="Unassembled WGS sequence"/>
</dbReference>
<dbReference type="RefSeq" id="XP_020436085.1">
    <property type="nucleotide sequence ID" value="XM_020574013.1"/>
</dbReference>
<organism evidence="2 3">
    <name type="scientific">Heterostelium pallidum (strain ATCC 26659 / Pp 5 / PN500)</name>
    <name type="common">Cellular slime mold</name>
    <name type="synonym">Polysphondylium pallidum</name>
    <dbReference type="NCBI Taxonomy" id="670386"/>
    <lineage>
        <taxon>Eukaryota</taxon>
        <taxon>Amoebozoa</taxon>
        <taxon>Evosea</taxon>
        <taxon>Eumycetozoa</taxon>
        <taxon>Dictyostelia</taxon>
        <taxon>Acytosteliales</taxon>
        <taxon>Acytosteliaceae</taxon>
        <taxon>Heterostelium</taxon>
    </lineage>
</organism>
<reference evidence="2 3" key="1">
    <citation type="journal article" date="2011" name="Genome Res.">
        <title>Phylogeny-wide analysis of social amoeba genomes highlights ancient origins for complex intercellular communication.</title>
        <authorList>
            <person name="Heidel A.J."/>
            <person name="Lawal H.M."/>
            <person name="Felder M."/>
            <person name="Schilde C."/>
            <person name="Helps N.R."/>
            <person name="Tunggal B."/>
            <person name="Rivero F."/>
            <person name="John U."/>
            <person name="Schleicher M."/>
            <person name="Eichinger L."/>
            <person name="Platzer M."/>
            <person name="Noegel A.A."/>
            <person name="Schaap P."/>
            <person name="Gloeckner G."/>
        </authorList>
    </citation>
    <scope>NUCLEOTIDE SEQUENCE [LARGE SCALE GENOMIC DNA]</scope>
    <source>
        <strain evidence="3">ATCC 26659 / Pp 5 / PN500</strain>
    </source>
</reference>
<keyword evidence="3" id="KW-1185">Reference proteome</keyword>
<feature type="chain" id="PRO_5003041899" evidence="1">
    <location>
        <begin position="18"/>
        <end position="128"/>
    </location>
</feature>
<dbReference type="InParanoid" id="D3B3S0"/>
<dbReference type="AlphaFoldDB" id="D3B3S0"/>
<keyword evidence="1" id="KW-0732">Signal</keyword>
<accession>D3B3S0</accession>
<dbReference type="PROSITE" id="PS51257">
    <property type="entry name" value="PROKAR_LIPOPROTEIN"/>
    <property type="match status" value="1"/>
</dbReference>
<protein>
    <submittedName>
        <fullName evidence="2">Uncharacterized protein</fullName>
    </submittedName>
</protein>
<dbReference type="EMBL" id="ADBJ01000010">
    <property type="protein sequence ID" value="EFA83968.1"/>
    <property type="molecule type" value="Genomic_DNA"/>
</dbReference>
<sequence>MLKIVALLAICIAVASASTCATTGCPSNQACYGTINATPTCYNYGNCGIVPCPSGQSCLVIAGQAQCVAPTVCPSCSSDQACAFVTGNCGIVPCSPGCFTYGNCGIVPCPSGQSCVVVAGNAQCVNAL</sequence>
<gene>
    <name evidence="2" type="ORF">PPL_03039</name>
</gene>
<evidence type="ECO:0000256" key="1">
    <source>
        <dbReference type="SAM" id="SignalP"/>
    </source>
</evidence>
<name>D3B3S0_HETP5</name>
<dbReference type="GeneID" id="31358562"/>